<dbReference type="SUPFAM" id="SSF53474">
    <property type="entry name" value="alpha/beta-Hydrolases"/>
    <property type="match status" value="1"/>
</dbReference>
<dbReference type="Proteomes" id="UP000283509">
    <property type="component" value="Unassembled WGS sequence"/>
</dbReference>
<dbReference type="AlphaFoldDB" id="A0A3R7M6M7"/>
<evidence type="ECO:0000313" key="2">
    <source>
        <dbReference type="Proteomes" id="UP000283509"/>
    </source>
</evidence>
<accession>A0A3R7M6M7</accession>
<dbReference type="InterPro" id="IPR029058">
    <property type="entry name" value="AB_hydrolase_fold"/>
</dbReference>
<dbReference type="PANTHER" id="PTHR12277:SF81">
    <property type="entry name" value="PROTEIN ABHD13"/>
    <property type="match status" value="1"/>
</dbReference>
<gene>
    <name evidence="1" type="ORF">C7M84_008100</name>
</gene>
<sequence length="110" mass="12288">MHTAAINYLKTRSDIDQNKIIIFGRSLGGAVAVDCVSRSEISSRVAAVILENTFTSIPDMAKVLFSNVKFLAKLPSGVTRISTCQNTRCAEWLCQHYSSQARQTHWYLHV</sequence>
<evidence type="ECO:0000313" key="1">
    <source>
        <dbReference type="EMBL" id="ROT73435.1"/>
    </source>
</evidence>
<keyword evidence="2" id="KW-1185">Reference proteome</keyword>
<dbReference type="GO" id="GO:0008474">
    <property type="term" value="F:palmitoyl-(protein) hydrolase activity"/>
    <property type="evidence" value="ECO:0007669"/>
    <property type="project" value="TreeGrafter"/>
</dbReference>
<keyword evidence="1" id="KW-0378">Hydrolase</keyword>
<comment type="caution">
    <text evidence="1">The sequence shown here is derived from an EMBL/GenBank/DDBJ whole genome shotgun (WGS) entry which is preliminary data.</text>
</comment>
<organism evidence="1 2">
    <name type="scientific">Penaeus vannamei</name>
    <name type="common">Whiteleg shrimp</name>
    <name type="synonym">Litopenaeus vannamei</name>
    <dbReference type="NCBI Taxonomy" id="6689"/>
    <lineage>
        <taxon>Eukaryota</taxon>
        <taxon>Metazoa</taxon>
        <taxon>Ecdysozoa</taxon>
        <taxon>Arthropoda</taxon>
        <taxon>Crustacea</taxon>
        <taxon>Multicrustacea</taxon>
        <taxon>Malacostraca</taxon>
        <taxon>Eumalacostraca</taxon>
        <taxon>Eucarida</taxon>
        <taxon>Decapoda</taxon>
        <taxon>Dendrobranchiata</taxon>
        <taxon>Penaeoidea</taxon>
        <taxon>Penaeidae</taxon>
        <taxon>Penaeus</taxon>
    </lineage>
</organism>
<dbReference type="PANTHER" id="PTHR12277">
    <property type="entry name" value="ALPHA/BETA HYDROLASE DOMAIN-CONTAINING PROTEIN"/>
    <property type="match status" value="1"/>
</dbReference>
<dbReference type="STRING" id="6689.A0A3R7M6M7"/>
<name>A0A3R7M6M7_PENVA</name>
<dbReference type="GO" id="GO:0016020">
    <property type="term" value="C:membrane"/>
    <property type="evidence" value="ECO:0007669"/>
    <property type="project" value="TreeGrafter"/>
</dbReference>
<reference evidence="1 2" key="2">
    <citation type="submission" date="2019-01" db="EMBL/GenBank/DDBJ databases">
        <title>The decoding of complex shrimp genome reveals the adaptation for benthos swimmer, frequently molting mechanism and breeding impact on genome.</title>
        <authorList>
            <person name="Sun Y."/>
            <person name="Gao Y."/>
            <person name="Yu Y."/>
        </authorList>
    </citation>
    <scope>NUCLEOTIDE SEQUENCE [LARGE SCALE GENOMIC DNA]</scope>
    <source>
        <tissue evidence="1">Muscle</tissue>
    </source>
</reference>
<dbReference type="OrthoDB" id="10249433at2759"/>
<protein>
    <submittedName>
        <fullName evidence="1">Putative alpha/beta hydrolase domain-containing protein 13</fullName>
    </submittedName>
</protein>
<reference evidence="1 2" key="1">
    <citation type="submission" date="2018-04" db="EMBL/GenBank/DDBJ databases">
        <authorList>
            <person name="Zhang X."/>
            <person name="Yuan J."/>
            <person name="Li F."/>
            <person name="Xiang J."/>
        </authorList>
    </citation>
    <scope>NUCLEOTIDE SEQUENCE [LARGE SCALE GENOMIC DNA]</scope>
    <source>
        <tissue evidence="1">Muscle</tissue>
    </source>
</reference>
<dbReference type="EMBL" id="QCYY01002026">
    <property type="protein sequence ID" value="ROT73435.1"/>
    <property type="molecule type" value="Genomic_DNA"/>
</dbReference>
<proteinExistence type="predicted"/>
<dbReference type="Gene3D" id="3.40.50.1820">
    <property type="entry name" value="alpha/beta hydrolase"/>
    <property type="match status" value="1"/>
</dbReference>